<proteinExistence type="predicted"/>
<gene>
    <name evidence="2" type="ORF">EVEC_LOCUS3830</name>
</gene>
<evidence type="ECO:0000313" key="2">
    <source>
        <dbReference type="EMBL" id="VDD88713.1"/>
    </source>
</evidence>
<sequence>MIIMTTMVTTVLQNDDDNDQDNDVAVDDGGYVDDSNKDDDNNDDGSDSSRPQRNFKRDINKYVCKISRKLVPKMCIRDTLNTTYRLVKNYVTELQEQTNMNKK</sequence>
<protein>
    <submittedName>
        <fullName evidence="4">BHLH domain-containing protein</fullName>
    </submittedName>
</protein>
<dbReference type="WBParaSite" id="EVEC_0000412201-mRNA-1">
    <property type="protein sequence ID" value="EVEC_0000412201-mRNA-1"/>
    <property type="gene ID" value="EVEC_0000412201"/>
</dbReference>
<organism evidence="4">
    <name type="scientific">Enterobius vermicularis</name>
    <name type="common">Human pinworm</name>
    <dbReference type="NCBI Taxonomy" id="51028"/>
    <lineage>
        <taxon>Eukaryota</taxon>
        <taxon>Metazoa</taxon>
        <taxon>Ecdysozoa</taxon>
        <taxon>Nematoda</taxon>
        <taxon>Chromadorea</taxon>
        <taxon>Rhabditida</taxon>
        <taxon>Spirurina</taxon>
        <taxon>Oxyuridomorpha</taxon>
        <taxon>Oxyuroidea</taxon>
        <taxon>Oxyuridae</taxon>
        <taxon>Enterobius</taxon>
    </lineage>
</organism>
<evidence type="ECO:0000313" key="4">
    <source>
        <dbReference type="WBParaSite" id="EVEC_0000412201-mRNA-1"/>
    </source>
</evidence>
<dbReference type="Proteomes" id="UP000274131">
    <property type="component" value="Unassembled WGS sequence"/>
</dbReference>
<evidence type="ECO:0000256" key="1">
    <source>
        <dbReference type="SAM" id="MobiDB-lite"/>
    </source>
</evidence>
<reference evidence="4" key="1">
    <citation type="submission" date="2017-02" db="UniProtKB">
        <authorList>
            <consortium name="WormBaseParasite"/>
        </authorList>
    </citation>
    <scope>IDENTIFICATION</scope>
</reference>
<feature type="compositionally biased region" description="Acidic residues" evidence="1">
    <location>
        <begin position="14"/>
        <end position="26"/>
    </location>
</feature>
<dbReference type="AlphaFoldDB" id="A0A0N4V2A4"/>
<dbReference type="EMBL" id="UXUI01007694">
    <property type="protein sequence ID" value="VDD88713.1"/>
    <property type="molecule type" value="Genomic_DNA"/>
</dbReference>
<reference evidence="2 3" key="2">
    <citation type="submission" date="2018-10" db="EMBL/GenBank/DDBJ databases">
        <authorList>
            <consortium name="Pathogen Informatics"/>
        </authorList>
    </citation>
    <scope>NUCLEOTIDE SEQUENCE [LARGE SCALE GENOMIC DNA]</scope>
</reference>
<name>A0A0N4V2A4_ENTVE</name>
<accession>A0A0N4V2A4</accession>
<feature type="region of interest" description="Disordered" evidence="1">
    <location>
        <begin position="13"/>
        <end position="54"/>
    </location>
</feature>
<evidence type="ECO:0000313" key="3">
    <source>
        <dbReference type="Proteomes" id="UP000274131"/>
    </source>
</evidence>
<keyword evidence="3" id="KW-1185">Reference proteome</keyword>